<proteinExistence type="predicted"/>
<dbReference type="RefSeq" id="WP_016550830.1">
    <property type="nucleotide sequence ID" value="NZ_AKWZ02000010.1"/>
</dbReference>
<keyword evidence="2" id="KW-1185">Reference proteome</keyword>
<sequence>MKNLRTKILFFLIIQVCFSCHDKVAEQRDRVERKLRSVYELGGSMATFLGVKGEVGNAFYCFDFRPDEQRAFVKFIGFPPTYELQAVKIDAINYKLIYQNGESTLKFDINESGKPEDVNYMLEARVYQNFKGLQGSSILGDIDLVLGPGMRSVRFGRQDTFEECEERHFELQKLSNQADEDEKKYILEKEQLDKERAEKGLK</sequence>
<reference evidence="1" key="1">
    <citation type="submission" date="2013-04" db="EMBL/GenBank/DDBJ databases">
        <authorList>
            <person name="Harkins D.M."/>
            <person name="Durkin A.S."/>
            <person name="Selengut J.D."/>
            <person name="Sanka R."/>
            <person name="DePew J."/>
            <person name="Purushe J."/>
            <person name="Ahmed A."/>
            <person name="van der Linden H."/>
            <person name="Goris M.G.A."/>
            <person name="Hartskeerl R.A."/>
            <person name="Vinetz J.M."/>
            <person name="Sutton G.G."/>
            <person name="Nelson W.C."/>
            <person name="Fouts D.E."/>
        </authorList>
    </citation>
    <scope>NUCLEOTIDE SEQUENCE [LARGE SCALE GENOMIC DNA]</scope>
    <source>
        <strain evidence="1">BUT 6</strain>
    </source>
</reference>
<evidence type="ECO:0000313" key="1">
    <source>
        <dbReference type="EMBL" id="EPG74376.1"/>
    </source>
</evidence>
<accession>S3UVF2</accession>
<evidence type="ECO:0000313" key="2">
    <source>
        <dbReference type="Proteomes" id="UP000014540"/>
    </source>
</evidence>
<dbReference type="STRING" id="1193011.LEP1GSC058_2830"/>
<name>S3UVF2_9LEPT</name>
<dbReference type="OrthoDB" id="346206at2"/>
<dbReference type="EMBL" id="AKWZ02000010">
    <property type="protein sequence ID" value="EPG74376.1"/>
    <property type="molecule type" value="Genomic_DNA"/>
</dbReference>
<comment type="caution">
    <text evidence="1">The sequence shown here is derived from an EMBL/GenBank/DDBJ whole genome shotgun (WGS) entry which is preliminary data.</text>
</comment>
<protein>
    <submittedName>
        <fullName evidence="1">Lipoprotein, tandem type</fullName>
    </submittedName>
</protein>
<dbReference type="Proteomes" id="UP000014540">
    <property type="component" value="Unassembled WGS sequence"/>
</dbReference>
<gene>
    <name evidence="1" type="ORF">LEP1GSC058_2830</name>
</gene>
<dbReference type="AlphaFoldDB" id="S3UVF2"/>
<organism evidence="1 2">
    <name type="scientific">Leptospira fainei serovar Hurstbridge str. BUT 6</name>
    <dbReference type="NCBI Taxonomy" id="1193011"/>
    <lineage>
        <taxon>Bacteria</taxon>
        <taxon>Pseudomonadati</taxon>
        <taxon>Spirochaetota</taxon>
        <taxon>Spirochaetia</taxon>
        <taxon>Leptospirales</taxon>
        <taxon>Leptospiraceae</taxon>
        <taxon>Leptospira</taxon>
    </lineage>
</organism>
<keyword evidence="1" id="KW-0449">Lipoprotein</keyword>